<evidence type="ECO:0000259" key="5">
    <source>
        <dbReference type="PROSITE" id="PS01124"/>
    </source>
</evidence>
<dbReference type="SUPFAM" id="SSF46689">
    <property type="entry name" value="Homeodomain-like"/>
    <property type="match status" value="2"/>
</dbReference>
<dbReference type="InterPro" id="IPR018060">
    <property type="entry name" value="HTH_AraC"/>
</dbReference>
<keyword evidence="7" id="KW-1185">Reference proteome</keyword>
<dbReference type="PROSITE" id="PS00041">
    <property type="entry name" value="HTH_ARAC_FAMILY_1"/>
    <property type="match status" value="1"/>
</dbReference>
<evidence type="ECO:0000256" key="4">
    <source>
        <dbReference type="SAM" id="MobiDB-lite"/>
    </source>
</evidence>
<reference evidence="6 7" key="1">
    <citation type="submission" date="2018-11" db="EMBL/GenBank/DDBJ databases">
        <title>Micromonospora sp. PPF5-17, a new actinomycetes isolated from a hot spring soil.</title>
        <authorList>
            <person name="Thawai C."/>
        </authorList>
    </citation>
    <scope>NUCLEOTIDE SEQUENCE [LARGE SCALE GENOMIC DNA]</scope>
    <source>
        <strain evidence="6 7">PPF5-17</strain>
    </source>
</reference>
<dbReference type="SMART" id="SM00342">
    <property type="entry name" value="HTH_ARAC"/>
    <property type="match status" value="1"/>
</dbReference>
<dbReference type="Gene3D" id="1.10.10.60">
    <property type="entry name" value="Homeodomain-like"/>
    <property type="match status" value="2"/>
</dbReference>
<dbReference type="InterPro" id="IPR020449">
    <property type="entry name" value="Tscrpt_reg_AraC-type_HTH"/>
</dbReference>
<accession>A0ABX9WC05</accession>
<dbReference type="EMBL" id="RJLN01000104">
    <property type="protein sequence ID" value="RNL89816.1"/>
    <property type="molecule type" value="Genomic_DNA"/>
</dbReference>
<dbReference type="PROSITE" id="PS01124">
    <property type="entry name" value="HTH_ARAC_FAMILY_2"/>
    <property type="match status" value="1"/>
</dbReference>
<dbReference type="InterPro" id="IPR050204">
    <property type="entry name" value="AraC_XylS_family_regulators"/>
</dbReference>
<keyword evidence="3" id="KW-0804">Transcription</keyword>
<feature type="domain" description="HTH araC/xylS-type" evidence="5">
    <location>
        <begin position="77"/>
        <end position="175"/>
    </location>
</feature>
<gene>
    <name evidence="6" type="ORF">EFE23_24435</name>
</gene>
<evidence type="ECO:0000313" key="7">
    <source>
        <dbReference type="Proteomes" id="UP000280698"/>
    </source>
</evidence>
<dbReference type="PANTHER" id="PTHR46796:SF2">
    <property type="entry name" value="TRANSCRIPTIONAL REGULATORY PROTEIN"/>
    <property type="match status" value="1"/>
</dbReference>
<evidence type="ECO:0000256" key="3">
    <source>
        <dbReference type="ARBA" id="ARBA00023163"/>
    </source>
</evidence>
<dbReference type="Pfam" id="PF12833">
    <property type="entry name" value="HTH_18"/>
    <property type="match status" value="1"/>
</dbReference>
<comment type="caution">
    <text evidence="6">The sequence shown here is derived from an EMBL/GenBank/DDBJ whole genome shotgun (WGS) entry which is preliminary data.</text>
</comment>
<evidence type="ECO:0000256" key="1">
    <source>
        <dbReference type="ARBA" id="ARBA00023015"/>
    </source>
</evidence>
<name>A0ABX9WC05_9ACTN</name>
<evidence type="ECO:0000256" key="2">
    <source>
        <dbReference type="ARBA" id="ARBA00023125"/>
    </source>
</evidence>
<protein>
    <submittedName>
        <fullName evidence="6">AraC family transcriptional regulator</fullName>
    </submittedName>
</protein>
<feature type="region of interest" description="Disordered" evidence="4">
    <location>
        <begin position="175"/>
        <end position="202"/>
    </location>
</feature>
<sequence>MATQCRRLVTQRQDCGTILARYGFFFPFRNGGARLPGTVANPASHNSDLCAFWQRTTGDSPLGDRLLRGATVKDGIRRAIDAIRDRYEEPLSLDDLARSAMISKFHFLRTFRRVTGVTPGRFLSAVRINEAKHLLSTTTLSVAEISVQVGYGSLGTFTRRFTECVGLSPTAYRRVAQGEPLPEDGEPRTPRDRPTGSLSGTIRAVPRADSPVLVGVFDSPVPRGRPVISELVDEPGPWLLDPVPVGRWYVLAAAIGPATSDRHPPSLLVGMSDELRVCAGRQLRVELTMRSPDWRYPPLLSVLPGIERLRVTV</sequence>
<dbReference type="InterPro" id="IPR009057">
    <property type="entry name" value="Homeodomain-like_sf"/>
</dbReference>
<keyword evidence="1" id="KW-0805">Transcription regulation</keyword>
<dbReference type="Proteomes" id="UP000280698">
    <property type="component" value="Unassembled WGS sequence"/>
</dbReference>
<dbReference type="PRINTS" id="PR00032">
    <property type="entry name" value="HTHARAC"/>
</dbReference>
<dbReference type="PANTHER" id="PTHR46796">
    <property type="entry name" value="HTH-TYPE TRANSCRIPTIONAL ACTIVATOR RHAS-RELATED"/>
    <property type="match status" value="1"/>
</dbReference>
<proteinExistence type="predicted"/>
<dbReference type="InterPro" id="IPR018062">
    <property type="entry name" value="HTH_AraC-typ_CS"/>
</dbReference>
<evidence type="ECO:0000313" key="6">
    <source>
        <dbReference type="EMBL" id="RNL89816.1"/>
    </source>
</evidence>
<keyword evidence="2" id="KW-0238">DNA-binding</keyword>
<feature type="compositionally biased region" description="Basic and acidic residues" evidence="4">
    <location>
        <begin position="185"/>
        <end position="194"/>
    </location>
</feature>
<organism evidence="6 7">
    <name type="scientific">Micromonospora solifontis</name>
    <dbReference type="NCBI Taxonomy" id="2487138"/>
    <lineage>
        <taxon>Bacteria</taxon>
        <taxon>Bacillati</taxon>
        <taxon>Actinomycetota</taxon>
        <taxon>Actinomycetes</taxon>
        <taxon>Micromonosporales</taxon>
        <taxon>Micromonosporaceae</taxon>
        <taxon>Micromonospora</taxon>
    </lineage>
</organism>